<dbReference type="FunFam" id="3.40.50.10140:FF:000007">
    <property type="entry name" value="Disease resistance protein (TIR-NBS-LRR class)"/>
    <property type="match status" value="1"/>
</dbReference>
<keyword evidence="7" id="KW-1185">Reference proteome</keyword>
<dbReference type="Gene3D" id="3.80.10.10">
    <property type="entry name" value="Ribonuclease Inhibitor"/>
    <property type="match status" value="3"/>
</dbReference>
<dbReference type="SUPFAM" id="SSF52058">
    <property type="entry name" value="L domain-like"/>
    <property type="match status" value="2"/>
</dbReference>
<dbReference type="GO" id="GO:0007165">
    <property type="term" value="P:signal transduction"/>
    <property type="evidence" value="ECO:0007669"/>
    <property type="project" value="InterPro"/>
</dbReference>
<dbReference type="InterPro" id="IPR003591">
    <property type="entry name" value="Leu-rich_rpt_typical-subtyp"/>
</dbReference>
<accession>A0AA38TC10</accession>
<dbReference type="InterPro" id="IPR002182">
    <property type="entry name" value="NB-ARC"/>
</dbReference>
<dbReference type="PANTHER" id="PTHR11017:SF544">
    <property type="entry name" value="ADP-RIBOSYL CYCLASE_CYCLIC ADP-RIBOSE HYDROLASE"/>
    <property type="match status" value="1"/>
</dbReference>
<dbReference type="PRINTS" id="PR00364">
    <property type="entry name" value="DISEASERSIST"/>
</dbReference>
<gene>
    <name evidence="6" type="ORF">OSB04_016446</name>
</gene>
<dbReference type="Pfam" id="PF23282">
    <property type="entry name" value="WHD_ROQ1"/>
    <property type="match status" value="1"/>
</dbReference>
<dbReference type="Pfam" id="PF01582">
    <property type="entry name" value="TIR"/>
    <property type="match status" value="1"/>
</dbReference>
<proteinExistence type="predicted"/>
<dbReference type="PROSITE" id="PS50104">
    <property type="entry name" value="TIR"/>
    <property type="match status" value="1"/>
</dbReference>
<name>A0AA38TC10_9ASTR</name>
<comment type="caution">
    <text evidence="6">The sequence shown here is derived from an EMBL/GenBank/DDBJ whole genome shotgun (WGS) entry which is preliminary data.</text>
</comment>
<dbReference type="InterPro" id="IPR042197">
    <property type="entry name" value="Apaf_helical"/>
</dbReference>
<evidence type="ECO:0000259" key="5">
    <source>
        <dbReference type="PROSITE" id="PS50104"/>
    </source>
</evidence>
<dbReference type="SMART" id="SM00369">
    <property type="entry name" value="LRR_TYP"/>
    <property type="match status" value="4"/>
</dbReference>
<dbReference type="AlphaFoldDB" id="A0AA38TC10"/>
<dbReference type="Gene3D" id="3.40.50.300">
    <property type="entry name" value="P-loop containing nucleotide triphosphate hydrolases"/>
    <property type="match status" value="1"/>
</dbReference>
<dbReference type="InterPro" id="IPR000157">
    <property type="entry name" value="TIR_dom"/>
</dbReference>
<dbReference type="Gene3D" id="1.10.8.430">
    <property type="entry name" value="Helical domain of apoptotic protease-activating factors"/>
    <property type="match status" value="1"/>
</dbReference>
<dbReference type="InterPro" id="IPR027417">
    <property type="entry name" value="P-loop_NTPase"/>
</dbReference>
<evidence type="ECO:0000313" key="6">
    <source>
        <dbReference type="EMBL" id="KAJ9552401.1"/>
    </source>
</evidence>
<dbReference type="Proteomes" id="UP001172457">
    <property type="component" value="Chromosome 4"/>
</dbReference>
<feature type="domain" description="TIR" evidence="5">
    <location>
        <begin position="14"/>
        <end position="179"/>
    </location>
</feature>
<dbReference type="GO" id="GO:0006952">
    <property type="term" value="P:defense response"/>
    <property type="evidence" value="ECO:0007669"/>
    <property type="project" value="InterPro"/>
</dbReference>
<dbReference type="SUPFAM" id="SSF52200">
    <property type="entry name" value="Toll/Interleukin receptor TIR domain"/>
    <property type="match status" value="1"/>
</dbReference>
<dbReference type="SUPFAM" id="SSF52540">
    <property type="entry name" value="P-loop containing nucleoside triphosphate hydrolases"/>
    <property type="match status" value="1"/>
</dbReference>
<evidence type="ECO:0000256" key="1">
    <source>
        <dbReference type="ARBA" id="ARBA00022614"/>
    </source>
</evidence>
<evidence type="ECO:0000256" key="3">
    <source>
        <dbReference type="ARBA" id="ARBA00023027"/>
    </source>
</evidence>
<keyword evidence="1" id="KW-0433">Leucine-rich repeat</keyword>
<dbReference type="GO" id="GO:0043531">
    <property type="term" value="F:ADP binding"/>
    <property type="evidence" value="ECO:0007669"/>
    <property type="project" value="InterPro"/>
</dbReference>
<reference evidence="6" key="1">
    <citation type="submission" date="2023-03" db="EMBL/GenBank/DDBJ databases">
        <title>Chromosome-scale reference genome and RAD-based genetic map of yellow starthistle (Centaurea solstitialis) reveal putative structural variation and QTLs associated with invader traits.</title>
        <authorList>
            <person name="Reatini B."/>
            <person name="Cang F.A."/>
            <person name="Jiang Q."/>
            <person name="Mckibben M.T.W."/>
            <person name="Barker M.S."/>
            <person name="Rieseberg L.H."/>
            <person name="Dlugosch K.M."/>
        </authorList>
    </citation>
    <scope>NUCLEOTIDE SEQUENCE</scope>
    <source>
        <strain evidence="6">CAN-66</strain>
        <tissue evidence="6">Leaf</tissue>
    </source>
</reference>
<dbReference type="Gene3D" id="3.40.50.10140">
    <property type="entry name" value="Toll/interleukin-1 receptor homology (TIR) domain"/>
    <property type="match status" value="1"/>
</dbReference>
<dbReference type="PANTHER" id="PTHR11017">
    <property type="entry name" value="LEUCINE-RICH REPEAT-CONTAINING PROTEIN"/>
    <property type="match status" value="1"/>
</dbReference>
<dbReference type="InterPro" id="IPR044974">
    <property type="entry name" value="Disease_R_plants"/>
</dbReference>
<dbReference type="EMBL" id="JARYMX010000004">
    <property type="protein sequence ID" value="KAJ9552401.1"/>
    <property type="molecule type" value="Genomic_DNA"/>
</dbReference>
<evidence type="ECO:0000256" key="2">
    <source>
        <dbReference type="ARBA" id="ARBA00022737"/>
    </source>
</evidence>
<evidence type="ECO:0000313" key="7">
    <source>
        <dbReference type="Proteomes" id="UP001172457"/>
    </source>
</evidence>
<dbReference type="SMART" id="SM00255">
    <property type="entry name" value="TIR"/>
    <property type="match status" value="1"/>
</dbReference>
<sequence>MAFSSTSSIHNITFMYDVFLSFRGEDTRRTFVDHLYHALKRECIETYKDDKSLERGKIISEELIQAIEDSRFHVIVFSKDYASSSWCLDELVKIMECQKTVTGHTVYPIFYNVEPTQVRKQSGAFGEAFAKNEKAESGGKWREALVEATSFSGRELKTTADGHEAEFIKIVVKEISLKLPSNDADENLIGMRTRINGVVSSLKDFPHEFCMIGLTGMGGIGKTTLARAVFDQICNEFEGSSFVENVREYSNSILLGLKSLQQQVLRDVLNRQDIIVNGVFDGKKMMKKEMRGRKVLVVLDDVDHIDQLKALGEPNWFMKGSRIIITTREKQVLVAHKVKLIHDVNKLMQEEAICLFSRCAFGTESPIPGYEELSRKAVSYAAGLPLTITILGSSLCDANEDVWIDTLEELEKIPLDETLQKLELSYMGLDTNCKEIFLDVACILKGWKKNKAIRVLESRGFYAIRGVSVLENKSLISISRDGRLDMHDHIQEMGRYIVRRSNLDEPRRHTRLWIEEEINHILANDLGTEVTCMILYMSGRNDEIGMKGFGNMKKLRCLLVYFAYNRSWEFEDGSQYFPNSLQFLKCDRYPFRSLPKTFQASNLVGLEMWFSRMEQLWEGGERKVLDKLRFIKFCYSELRTLDLGLTPDLEKLSLRSCTFLEELHVPVSRGDPGPRPRGRPPTASSRQGASSSPAQIPGIFFGLSPWASEISGPAPPVRCSKLKSLKLSGSKLSTLDLRLVPNVETLSVEIWGLLELDMPRECPQLKSLTLSCLKLRSLNLNDLVLPKLKYLELINAKPRTFELTLKLKTLILEFCDFEELHIPDGDFKLESLDIKGCSKLKTLHFERIPNLKSLRLKKCSNSEKLHLPVGVLKRLIHLEWHGSLRFTDLDIWNRVGLPELTLYAESFDICPLHPNNNSLIQFYCCYKEELPSLIGNIEKLISVGNSTCACTDLQSFFGSICGLQHLTKLTLKGSIQEAPKDLDRLHCLEELTLWSTEIEHLPNSICLLKHLKILTLFDCMLLEKLPEDLDGLHCLEDLTIWYTSIKHLPDSICMLKHLTHLTLYCCKLLEKLPQDLGRLQCLETLSLSYCMLLQDIPNSICRMTRLKFFCIPKSSRVEELPDELGGLEYLQELNISGTRIKHLPESIFLMKKGLRIVRSKELLELYELPSEIQTSEDFDGMFWYIEL</sequence>
<dbReference type="InterPro" id="IPR035897">
    <property type="entry name" value="Toll_tir_struct_dom_sf"/>
</dbReference>
<dbReference type="Pfam" id="PF00931">
    <property type="entry name" value="NB-ARC"/>
    <property type="match status" value="1"/>
</dbReference>
<keyword evidence="3" id="KW-0520">NAD</keyword>
<dbReference type="InterPro" id="IPR032675">
    <property type="entry name" value="LRR_dom_sf"/>
</dbReference>
<feature type="compositionally biased region" description="Polar residues" evidence="4">
    <location>
        <begin position="682"/>
        <end position="693"/>
    </location>
</feature>
<keyword evidence="2" id="KW-0677">Repeat</keyword>
<dbReference type="InterPro" id="IPR058192">
    <property type="entry name" value="WHD_ROQ1-like"/>
</dbReference>
<protein>
    <recommendedName>
        <fullName evidence="5">TIR domain-containing protein</fullName>
    </recommendedName>
</protein>
<organism evidence="6 7">
    <name type="scientific">Centaurea solstitialis</name>
    <name type="common">yellow star-thistle</name>
    <dbReference type="NCBI Taxonomy" id="347529"/>
    <lineage>
        <taxon>Eukaryota</taxon>
        <taxon>Viridiplantae</taxon>
        <taxon>Streptophyta</taxon>
        <taxon>Embryophyta</taxon>
        <taxon>Tracheophyta</taxon>
        <taxon>Spermatophyta</taxon>
        <taxon>Magnoliopsida</taxon>
        <taxon>eudicotyledons</taxon>
        <taxon>Gunneridae</taxon>
        <taxon>Pentapetalae</taxon>
        <taxon>asterids</taxon>
        <taxon>campanulids</taxon>
        <taxon>Asterales</taxon>
        <taxon>Asteraceae</taxon>
        <taxon>Carduoideae</taxon>
        <taxon>Cardueae</taxon>
        <taxon>Centaureinae</taxon>
        <taxon>Centaurea</taxon>
    </lineage>
</organism>
<feature type="region of interest" description="Disordered" evidence="4">
    <location>
        <begin position="667"/>
        <end position="693"/>
    </location>
</feature>
<evidence type="ECO:0000256" key="4">
    <source>
        <dbReference type="SAM" id="MobiDB-lite"/>
    </source>
</evidence>